<dbReference type="RefSeq" id="WP_190309632.1">
    <property type="nucleotide sequence ID" value="NZ_JACNYK010000003.1"/>
</dbReference>
<proteinExistence type="predicted"/>
<feature type="transmembrane region" description="Helical" evidence="1">
    <location>
        <begin position="6"/>
        <end position="25"/>
    </location>
</feature>
<dbReference type="PANTHER" id="PTHR34220">
    <property type="entry name" value="SENSOR HISTIDINE KINASE YPDA"/>
    <property type="match status" value="1"/>
</dbReference>
<dbReference type="GO" id="GO:0016301">
    <property type="term" value="F:kinase activity"/>
    <property type="evidence" value="ECO:0007669"/>
    <property type="project" value="UniProtKB-KW"/>
</dbReference>
<sequence>MEDRFYWIIIFILTTAACYALWLMYRKIQRLTKKSNDLLEQKENSLKNDLHIDITRYKLDPHLLKNALNAIQSHAYHSYHSLDKLSNVLDYILYESDDKFVKLKDEISFAQNLIEINRLKVSPLFDLHMRIKMAPEASNLMIAPFITINPIENAFKHADLQSENSFISIVFEILGSRLFLSISNKLQANTMYKNVAQGGIGNRSFKNRLDKLYPNSYQLVTEQKEGVYHVKLEIELHANDND</sequence>
<keyword evidence="4" id="KW-1185">Reference proteome</keyword>
<feature type="domain" description="Signal transduction histidine kinase internal region" evidence="2">
    <location>
        <begin position="53"/>
        <end position="121"/>
    </location>
</feature>
<dbReference type="EMBL" id="JACNYK010000003">
    <property type="protein sequence ID" value="MBD1426477.1"/>
    <property type="molecule type" value="Genomic_DNA"/>
</dbReference>
<evidence type="ECO:0000259" key="2">
    <source>
        <dbReference type="Pfam" id="PF06580"/>
    </source>
</evidence>
<comment type="caution">
    <text evidence="3">The sequence shown here is derived from an EMBL/GenBank/DDBJ whole genome shotgun (WGS) entry which is preliminary data.</text>
</comment>
<evidence type="ECO:0000313" key="4">
    <source>
        <dbReference type="Proteomes" id="UP000606494"/>
    </source>
</evidence>
<keyword evidence="1" id="KW-1133">Transmembrane helix</keyword>
<dbReference type="PANTHER" id="PTHR34220:SF7">
    <property type="entry name" value="SENSOR HISTIDINE KINASE YPDA"/>
    <property type="match status" value="1"/>
</dbReference>
<protein>
    <submittedName>
        <fullName evidence="3">Histidine kinase</fullName>
    </submittedName>
</protein>
<dbReference type="InterPro" id="IPR050640">
    <property type="entry name" value="Bact_2-comp_sensor_kinase"/>
</dbReference>
<dbReference type="InterPro" id="IPR010559">
    <property type="entry name" value="Sig_transdc_His_kin_internal"/>
</dbReference>
<keyword evidence="1" id="KW-0472">Membrane</keyword>
<dbReference type="Pfam" id="PF06580">
    <property type="entry name" value="His_kinase"/>
    <property type="match status" value="1"/>
</dbReference>
<evidence type="ECO:0000313" key="3">
    <source>
        <dbReference type="EMBL" id="MBD1426477.1"/>
    </source>
</evidence>
<keyword evidence="1" id="KW-0812">Transmembrane</keyword>
<dbReference type="PROSITE" id="PS51257">
    <property type="entry name" value="PROKAR_LIPOPROTEIN"/>
    <property type="match status" value="1"/>
</dbReference>
<accession>A0ABR7Y5A9</accession>
<keyword evidence="3" id="KW-0808">Transferase</keyword>
<dbReference type="Proteomes" id="UP000606494">
    <property type="component" value="Unassembled WGS sequence"/>
</dbReference>
<evidence type="ECO:0000256" key="1">
    <source>
        <dbReference type="SAM" id="Phobius"/>
    </source>
</evidence>
<gene>
    <name evidence="3" type="ORF">H8B17_12865</name>
</gene>
<organism evidence="3 4">
    <name type="scientific">Sphingobacterium arenae</name>
    <dbReference type="NCBI Taxonomy" id="1280598"/>
    <lineage>
        <taxon>Bacteria</taxon>
        <taxon>Pseudomonadati</taxon>
        <taxon>Bacteroidota</taxon>
        <taxon>Sphingobacteriia</taxon>
        <taxon>Sphingobacteriales</taxon>
        <taxon>Sphingobacteriaceae</taxon>
        <taxon>Sphingobacterium</taxon>
    </lineage>
</organism>
<name>A0ABR7Y5A9_9SPHI</name>
<reference evidence="3 4" key="1">
    <citation type="submission" date="2020-08" db="EMBL/GenBank/DDBJ databases">
        <title>Sphingobacterium sp. DN00404 isolated from aquaculture water.</title>
        <authorList>
            <person name="Zhang M."/>
        </authorList>
    </citation>
    <scope>NUCLEOTIDE SEQUENCE [LARGE SCALE GENOMIC DNA]</scope>
    <source>
        <strain evidence="3 4">KCTC 32294</strain>
    </source>
</reference>
<keyword evidence="3" id="KW-0418">Kinase</keyword>